<gene>
    <name evidence="1" type="ORF">GX523_17125</name>
</gene>
<dbReference type="Proteomes" id="UP000553059">
    <property type="component" value="Unassembled WGS sequence"/>
</dbReference>
<proteinExistence type="predicted"/>
<organism evidence="1 2">
    <name type="scientific">Desulfitobacterium dehalogenans</name>
    <dbReference type="NCBI Taxonomy" id="36854"/>
    <lineage>
        <taxon>Bacteria</taxon>
        <taxon>Bacillati</taxon>
        <taxon>Bacillota</taxon>
        <taxon>Clostridia</taxon>
        <taxon>Eubacteriales</taxon>
        <taxon>Desulfitobacteriaceae</taxon>
        <taxon>Desulfitobacterium</taxon>
    </lineage>
</organism>
<evidence type="ECO:0000313" key="1">
    <source>
        <dbReference type="EMBL" id="HHY28425.1"/>
    </source>
</evidence>
<protein>
    <submittedName>
        <fullName evidence="1">Uncharacterized protein</fullName>
    </submittedName>
</protein>
<sequence>MVDVHRVYIEGDEMRYYCLEIDEGNKKKYAYGLSVTEWPRKWILCSKCQREWRKSVMHDFGTDTPIVLSNDNYPDFLWFYINHISEKAKDVLEREKITGYRLEKAPVLSFNDLTDMQLKELRRHGTRVNKIPTVPPAYYKLHVDVCAELYKKSNIILLDSCSECGYETYLAESKERIESRDSLFLRGESLNGIDLFRAKGYGVNIYCSERFVEAYQRHELTGLMFTEIEVL</sequence>
<dbReference type="AlphaFoldDB" id="A0A7C6Z6I8"/>
<dbReference type="Pfam" id="PF09535">
    <property type="entry name" value="Gmx_para_CXXCG"/>
    <property type="match status" value="1"/>
</dbReference>
<evidence type="ECO:0000313" key="2">
    <source>
        <dbReference type="Proteomes" id="UP000553059"/>
    </source>
</evidence>
<accession>A0A7C6Z6I8</accession>
<dbReference type="EMBL" id="DUTF01000362">
    <property type="protein sequence ID" value="HHY28425.1"/>
    <property type="molecule type" value="Genomic_DNA"/>
</dbReference>
<comment type="caution">
    <text evidence="1">The sequence shown here is derived from an EMBL/GenBank/DDBJ whole genome shotgun (WGS) entry which is preliminary data.</text>
</comment>
<name>A0A7C6Z6I8_9FIRM</name>
<dbReference type="InterPro" id="IPR011750">
    <property type="entry name" value="Gmx_para_CXXCG"/>
</dbReference>
<reference evidence="1 2" key="1">
    <citation type="journal article" date="2020" name="Biotechnol. Biofuels">
        <title>New insights from the biogas microbiome by comprehensive genome-resolved metagenomics of nearly 1600 species originating from multiple anaerobic digesters.</title>
        <authorList>
            <person name="Campanaro S."/>
            <person name="Treu L."/>
            <person name="Rodriguez-R L.M."/>
            <person name="Kovalovszki A."/>
            <person name="Ziels R.M."/>
            <person name="Maus I."/>
            <person name="Zhu X."/>
            <person name="Kougias P.G."/>
            <person name="Basile A."/>
            <person name="Luo G."/>
            <person name="Schluter A."/>
            <person name="Konstantinidis K.T."/>
            <person name="Angelidaki I."/>
        </authorList>
    </citation>
    <scope>NUCLEOTIDE SEQUENCE [LARGE SCALE GENOMIC DNA]</scope>
    <source>
        <strain evidence="1">AS05jafATM_4</strain>
    </source>
</reference>